<dbReference type="InterPro" id="IPR011989">
    <property type="entry name" value="ARM-like"/>
</dbReference>
<evidence type="ECO:0000313" key="6">
    <source>
        <dbReference type="EMBL" id="ODV63841.1"/>
    </source>
</evidence>
<organism evidence="6 7">
    <name type="scientific">Ascoidea rubescens DSM 1968</name>
    <dbReference type="NCBI Taxonomy" id="1344418"/>
    <lineage>
        <taxon>Eukaryota</taxon>
        <taxon>Fungi</taxon>
        <taxon>Dikarya</taxon>
        <taxon>Ascomycota</taxon>
        <taxon>Saccharomycotina</taxon>
        <taxon>Saccharomycetes</taxon>
        <taxon>Ascoideaceae</taxon>
        <taxon>Ascoidea</taxon>
    </lineage>
</organism>
<dbReference type="FunCoup" id="A0A1D2VQG1">
    <property type="interactions" value="195"/>
</dbReference>
<evidence type="ECO:0000256" key="4">
    <source>
        <dbReference type="ARBA" id="ARBA00022737"/>
    </source>
</evidence>
<dbReference type="InParanoid" id="A0A1D2VQG1"/>
<gene>
    <name evidence="6" type="ORF">ASCRUDRAFT_73606</name>
</gene>
<dbReference type="STRING" id="1344418.A0A1D2VQG1"/>
<feature type="domain" description="Nucleotide exchange factor Fes1" evidence="5">
    <location>
        <begin position="1"/>
        <end position="81"/>
    </location>
</feature>
<dbReference type="GO" id="GO:0000774">
    <property type="term" value="F:adenyl-nucleotide exchange factor activity"/>
    <property type="evidence" value="ECO:0007669"/>
    <property type="project" value="EnsemblFungi"/>
</dbReference>
<dbReference type="GO" id="GO:0071629">
    <property type="term" value="P:cytoplasm protein quality control by the ubiquitin-proteasome system"/>
    <property type="evidence" value="ECO:0007669"/>
    <property type="project" value="EnsemblFungi"/>
</dbReference>
<dbReference type="InterPro" id="IPR050693">
    <property type="entry name" value="Hsp70_NEF-Inhibitors"/>
</dbReference>
<evidence type="ECO:0000256" key="2">
    <source>
        <dbReference type="ARBA" id="ARBA00015214"/>
    </source>
</evidence>
<protein>
    <recommendedName>
        <fullName evidence="3">Hsp70 nucleotide exchange factor FES1</fullName>
    </recommendedName>
    <alternativeName>
        <fullName evidence="2">Hsp70 nucleotide exchange factor fes1</fullName>
    </alternativeName>
</protein>
<evidence type="ECO:0000313" key="7">
    <source>
        <dbReference type="Proteomes" id="UP000095038"/>
    </source>
</evidence>
<accession>A0A1D2VQG1</accession>
<sequence length="293" mass="33261">MEKLLQWSIANTQGDAQAKERAGNPDPNALAQLLGNVVDDVTLMRENLKNASNPELSLENREISLDNFEMLIENLDNANNIQNLKLWDPLLNLLNAKEPSIRSLVCSIIGTAVQNNPKSQKNFTSYDNSIKKLIQISLDKSEQTSVKIKALYALSNSCRNFEKGYELFEAENGWLIVSDLIFETGKNNLLNYKLQLRFLSLLSSLLSTAFNKKKENFIQNEKVIQILTKLATQNIEKISFIDNSLNIIGQLISHNYNFNDQEKSHIITLLENLDNVKNELSKEDYKLVQSLTV</sequence>
<proteinExistence type="inferred from homology"/>
<dbReference type="Pfam" id="PF08609">
    <property type="entry name" value="Fes1"/>
    <property type="match status" value="1"/>
</dbReference>
<keyword evidence="7" id="KW-1185">Reference proteome</keyword>
<dbReference type="Gene3D" id="1.25.10.10">
    <property type="entry name" value="Leucine-rich Repeat Variant"/>
    <property type="match status" value="1"/>
</dbReference>
<dbReference type="PANTHER" id="PTHR19316:SF18">
    <property type="entry name" value="HSP70-BINDING PROTEIN 1"/>
    <property type="match status" value="1"/>
</dbReference>
<dbReference type="InterPro" id="IPR013918">
    <property type="entry name" value="Nucleotide_exch_fac_Fes1"/>
</dbReference>
<keyword evidence="4" id="KW-0677">Repeat</keyword>
<dbReference type="GeneID" id="30966000"/>
<comment type="similarity">
    <text evidence="1">Belongs to the FES1 family.</text>
</comment>
<dbReference type="GO" id="GO:0005829">
    <property type="term" value="C:cytosol"/>
    <property type="evidence" value="ECO:0007669"/>
    <property type="project" value="EnsemblFungi"/>
</dbReference>
<name>A0A1D2VQG1_9ASCO</name>
<evidence type="ECO:0000259" key="5">
    <source>
        <dbReference type="Pfam" id="PF08609"/>
    </source>
</evidence>
<dbReference type="PANTHER" id="PTHR19316">
    <property type="entry name" value="PROTEIN FOLDING REGULATOR"/>
    <property type="match status" value="1"/>
</dbReference>
<dbReference type="SUPFAM" id="SSF48371">
    <property type="entry name" value="ARM repeat"/>
    <property type="match status" value="1"/>
</dbReference>
<dbReference type="Proteomes" id="UP000095038">
    <property type="component" value="Unassembled WGS sequence"/>
</dbReference>
<evidence type="ECO:0000256" key="1">
    <source>
        <dbReference type="ARBA" id="ARBA00011045"/>
    </source>
</evidence>
<dbReference type="AlphaFoldDB" id="A0A1D2VQG1"/>
<dbReference type="GO" id="GO:0005783">
    <property type="term" value="C:endoplasmic reticulum"/>
    <property type="evidence" value="ECO:0007669"/>
    <property type="project" value="TreeGrafter"/>
</dbReference>
<reference evidence="7" key="1">
    <citation type="submission" date="2016-05" db="EMBL/GenBank/DDBJ databases">
        <title>Comparative genomics of biotechnologically important yeasts.</title>
        <authorList>
            <consortium name="DOE Joint Genome Institute"/>
            <person name="Riley R."/>
            <person name="Haridas S."/>
            <person name="Wolfe K.H."/>
            <person name="Lopes M.R."/>
            <person name="Hittinger C.T."/>
            <person name="Goker M."/>
            <person name="Salamov A."/>
            <person name="Wisecaver J."/>
            <person name="Long T.M."/>
            <person name="Aerts A.L."/>
            <person name="Barry K."/>
            <person name="Choi C."/>
            <person name="Clum A."/>
            <person name="Coughlan A.Y."/>
            <person name="Deshpande S."/>
            <person name="Douglass A.P."/>
            <person name="Hanson S.J."/>
            <person name="Klenk H.-P."/>
            <person name="Labutti K."/>
            <person name="Lapidus A."/>
            <person name="Lindquist E."/>
            <person name="Lipzen A."/>
            <person name="Meier-Kolthoff J.P."/>
            <person name="Ohm R.A."/>
            <person name="Otillar R.P."/>
            <person name="Pangilinan J."/>
            <person name="Peng Y."/>
            <person name="Rokas A."/>
            <person name="Rosa C.A."/>
            <person name="Scheuner C."/>
            <person name="Sibirny A.A."/>
            <person name="Slot J.C."/>
            <person name="Stielow J.B."/>
            <person name="Sun H."/>
            <person name="Kurtzman C.P."/>
            <person name="Blackwell M."/>
            <person name="Grigoriev I.V."/>
            <person name="Jeffries T.W."/>
        </authorList>
    </citation>
    <scope>NUCLEOTIDE SEQUENCE [LARGE SCALE GENOMIC DNA]</scope>
    <source>
        <strain evidence="7">DSM 1968</strain>
    </source>
</reference>
<dbReference type="InterPro" id="IPR016024">
    <property type="entry name" value="ARM-type_fold"/>
</dbReference>
<dbReference type="EMBL" id="KV454475">
    <property type="protein sequence ID" value="ODV63841.1"/>
    <property type="molecule type" value="Genomic_DNA"/>
</dbReference>
<dbReference type="RefSeq" id="XP_020050148.1">
    <property type="nucleotide sequence ID" value="XM_020192364.1"/>
</dbReference>
<evidence type="ECO:0000256" key="3">
    <source>
        <dbReference type="ARBA" id="ARBA00020719"/>
    </source>
</evidence>
<dbReference type="OrthoDB" id="10250458at2759"/>